<evidence type="ECO:0000256" key="1">
    <source>
        <dbReference type="SAM" id="MobiDB-lite"/>
    </source>
</evidence>
<gene>
    <name evidence="2" type="ORF">L596_011602</name>
</gene>
<reference evidence="2 3" key="1">
    <citation type="journal article" date="2015" name="Genome Biol.">
        <title>Comparative genomics of Steinernema reveals deeply conserved gene regulatory networks.</title>
        <authorList>
            <person name="Dillman A.R."/>
            <person name="Macchietto M."/>
            <person name="Porter C.F."/>
            <person name="Rogers A."/>
            <person name="Williams B."/>
            <person name="Antoshechkin I."/>
            <person name="Lee M.M."/>
            <person name="Goodwin Z."/>
            <person name="Lu X."/>
            <person name="Lewis E.E."/>
            <person name="Goodrich-Blair H."/>
            <person name="Stock S.P."/>
            <person name="Adams B.J."/>
            <person name="Sternberg P.W."/>
            <person name="Mortazavi A."/>
        </authorList>
    </citation>
    <scope>NUCLEOTIDE SEQUENCE [LARGE SCALE GENOMIC DNA]</scope>
    <source>
        <strain evidence="2 3">ALL</strain>
    </source>
</reference>
<proteinExistence type="predicted"/>
<feature type="region of interest" description="Disordered" evidence="1">
    <location>
        <begin position="21"/>
        <end position="57"/>
    </location>
</feature>
<dbReference type="AlphaFoldDB" id="A0A4U5NVC6"/>
<keyword evidence="3" id="KW-1185">Reference proteome</keyword>
<name>A0A4U5NVC6_STECR</name>
<accession>A0A4U5NVC6</accession>
<comment type="caution">
    <text evidence="2">The sequence shown here is derived from an EMBL/GenBank/DDBJ whole genome shotgun (WGS) entry which is preliminary data.</text>
</comment>
<evidence type="ECO:0000313" key="2">
    <source>
        <dbReference type="EMBL" id="TKR87151.1"/>
    </source>
</evidence>
<evidence type="ECO:0000313" key="3">
    <source>
        <dbReference type="Proteomes" id="UP000298663"/>
    </source>
</evidence>
<reference evidence="2 3" key="2">
    <citation type="journal article" date="2019" name="G3 (Bethesda)">
        <title>Hybrid Assembly of the Genome of the Entomopathogenic Nematode Steinernema carpocapsae Identifies the X-Chromosome.</title>
        <authorList>
            <person name="Serra L."/>
            <person name="Macchietto M."/>
            <person name="Macias-Munoz A."/>
            <person name="McGill C.J."/>
            <person name="Rodriguez I.M."/>
            <person name="Rodriguez B."/>
            <person name="Murad R."/>
            <person name="Mortazavi A."/>
        </authorList>
    </citation>
    <scope>NUCLEOTIDE SEQUENCE [LARGE SCALE GENOMIC DNA]</scope>
    <source>
        <strain evidence="2 3">ALL</strain>
    </source>
</reference>
<organism evidence="2 3">
    <name type="scientific">Steinernema carpocapsae</name>
    <name type="common">Entomopathogenic nematode</name>
    <dbReference type="NCBI Taxonomy" id="34508"/>
    <lineage>
        <taxon>Eukaryota</taxon>
        <taxon>Metazoa</taxon>
        <taxon>Ecdysozoa</taxon>
        <taxon>Nematoda</taxon>
        <taxon>Chromadorea</taxon>
        <taxon>Rhabditida</taxon>
        <taxon>Tylenchina</taxon>
        <taxon>Panagrolaimomorpha</taxon>
        <taxon>Strongyloidoidea</taxon>
        <taxon>Steinernematidae</taxon>
        <taxon>Steinernema</taxon>
    </lineage>
</organism>
<dbReference type="EMBL" id="AZBU02000003">
    <property type="protein sequence ID" value="TKR87151.1"/>
    <property type="molecule type" value="Genomic_DNA"/>
</dbReference>
<protein>
    <submittedName>
        <fullName evidence="2">Uncharacterized protein</fullName>
    </submittedName>
</protein>
<sequence length="271" mass="29588">MSDGLKLNAIRNWAGRIEARGGPGRGGLLTSDQSEPTAGDDAFGIGNIGRKGKGGDRTQKAIEIDRCAREFNDRGKQRRKEEINARGEHLEKVRRRDLREAANRVPIFGFDGKSSVALTTKCLVSSLGSLYLGVQRSLDAGSIHEFYPKSNSPYFCDKTSWRKNGGDKTACFVRNTILEKSIGGSVDCSAIVLKPTKQSLGALDLSTMNDCIGLKLDNKFIKLERRSVVLKCPTYGTNNIGGSVYAAVFDVLQSLIADWKCLPIVLNPTNM</sequence>
<dbReference type="Proteomes" id="UP000298663">
    <property type="component" value="Unassembled WGS sequence"/>
</dbReference>